<comment type="caution">
    <text evidence="2">The sequence shown here is derived from an EMBL/GenBank/DDBJ whole genome shotgun (WGS) entry which is preliminary data.</text>
</comment>
<reference evidence="2" key="1">
    <citation type="submission" date="2016-04" db="EMBL/GenBank/DDBJ databases">
        <authorList>
            <person name="Nguyen H.D."/>
            <person name="Samba Siva P."/>
            <person name="Cullis J."/>
            <person name="Levesque C.A."/>
            <person name="Hambleton S."/>
        </authorList>
    </citation>
    <scope>NUCLEOTIDE SEQUENCE</scope>
    <source>
        <strain evidence="2">DAOMC 236416</strain>
    </source>
</reference>
<name>A0A177TUU8_9BASI</name>
<evidence type="ECO:0000313" key="2">
    <source>
        <dbReference type="EMBL" id="KAE8251242.1"/>
    </source>
</evidence>
<dbReference type="AlphaFoldDB" id="A0A177TUU8"/>
<dbReference type="Proteomes" id="UP000077521">
    <property type="component" value="Unassembled WGS sequence"/>
</dbReference>
<feature type="region of interest" description="Disordered" evidence="1">
    <location>
        <begin position="302"/>
        <end position="321"/>
    </location>
</feature>
<evidence type="ECO:0000313" key="3">
    <source>
        <dbReference type="Proteomes" id="UP000077521"/>
    </source>
</evidence>
<sequence>MKGARQLTIFKTLTQTSSCSSLFINTLSCFRRKQVHSMKQSFTATCETSRYHTTRSFHDSRWPTVQVFRTSGATLLSRHWTSSLRPQESSTSTARMHISRECMHIASHRPPTHPPMTDFTLLPSLLAWTRTSDGRDQPATPCHNRHNTLSRYASVCFQSGQAFFGSSLNKLTKIQAVQAQLPAKFTLPRMRKLPIAHTQSIMYSYIHPRRCNTSYKVDTGPYTRQDGNATVGNPRNAATAPRHSAHARPLLSVHRSSRLVSSFPRSSSPSHTISIGHLFTYTRADKWTHRTGLKMLMRHSRPTHTHAHNAQPQHGHHTSPT</sequence>
<evidence type="ECO:0000256" key="1">
    <source>
        <dbReference type="SAM" id="MobiDB-lite"/>
    </source>
</evidence>
<proteinExistence type="predicted"/>
<organism evidence="2 3">
    <name type="scientific">Tilletia indica</name>
    <dbReference type="NCBI Taxonomy" id="43049"/>
    <lineage>
        <taxon>Eukaryota</taxon>
        <taxon>Fungi</taxon>
        <taxon>Dikarya</taxon>
        <taxon>Basidiomycota</taxon>
        <taxon>Ustilaginomycotina</taxon>
        <taxon>Exobasidiomycetes</taxon>
        <taxon>Tilletiales</taxon>
        <taxon>Tilletiaceae</taxon>
        <taxon>Tilletia</taxon>
    </lineage>
</organism>
<reference evidence="2" key="2">
    <citation type="journal article" date="2019" name="IMA Fungus">
        <title>Genome sequencing and comparison of five Tilletia species to identify candidate genes for the detection of regulated species infecting wheat.</title>
        <authorList>
            <person name="Nguyen H.D.T."/>
            <person name="Sultana T."/>
            <person name="Kesanakurti P."/>
            <person name="Hambleton S."/>
        </authorList>
    </citation>
    <scope>NUCLEOTIDE SEQUENCE</scope>
    <source>
        <strain evidence="2">DAOMC 236416</strain>
    </source>
</reference>
<dbReference type="EMBL" id="LWDF02000256">
    <property type="protein sequence ID" value="KAE8251242.1"/>
    <property type="molecule type" value="Genomic_DNA"/>
</dbReference>
<gene>
    <name evidence="2" type="ORF">A4X13_0g4086</name>
</gene>
<protein>
    <submittedName>
        <fullName evidence="2">Uncharacterized protein</fullName>
    </submittedName>
</protein>
<feature type="region of interest" description="Disordered" evidence="1">
    <location>
        <begin position="222"/>
        <end position="246"/>
    </location>
</feature>
<keyword evidence="3" id="KW-1185">Reference proteome</keyword>
<accession>A0A177TUU8</accession>